<evidence type="ECO:0000313" key="3">
    <source>
        <dbReference type="Proteomes" id="UP000014249"/>
    </source>
</evidence>
<dbReference type="AlphaFoldDB" id="A0A8E0IKF7"/>
<feature type="transmembrane region" description="Helical" evidence="1">
    <location>
        <begin position="23"/>
        <end position="45"/>
    </location>
</feature>
<comment type="caution">
    <text evidence="2">The sequence shown here is derived from an EMBL/GenBank/DDBJ whole genome shotgun (WGS) entry which is preliminary data.</text>
</comment>
<evidence type="ECO:0000313" key="2">
    <source>
        <dbReference type="EMBL" id="EPC54025.1"/>
    </source>
</evidence>
<keyword evidence="1" id="KW-1133">Transmembrane helix</keyword>
<reference evidence="2 3" key="1">
    <citation type="journal article" date="2013" name="PLoS ONE">
        <title>Lactobacillus paracasei comparative genomics: towards species pan-genome definition and exploitation of diversity.</title>
        <authorList>
            <person name="Smokvina T."/>
            <person name="Wels M."/>
            <person name="Polka J."/>
            <person name="Chervaux C."/>
            <person name="Brisse S."/>
            <person name="Boekhorst J."/>
            <person name="van Hylckama Vlieg J.E."/>
            <person name="Siezen R.J."/>
        </authorList>
    </citation>
    <scope>NUCLEOTIDE SEQUENCE [LARGE SCALE GENOMIC DNA]</scope>
    <source>
        <strain evidence="2 3">CNCM I-4270</strain>
    </source>
</reference>
<dbReference type="EMBL" id="ANJX01000225">
    <property type="protein sequence ID" value="EPC54025.1"/>
    <property type="molecule type" value="Genomic_DNA"/>
</dbReference>
<dbReference type="PANTHER" id="PTHR46795">
    <property type="entry name" value="ABC TRANSPORTER PERMEASE-RELATED-RELATED"/>
    <property type="match status" value="1"/>
</dbReference>
<dbReference type="InterPro" id="IPR052536">
    <property type="entry name" value="ABC-4_Integral_Memb_Prot"/>
</dbReference>
<feature type="non-terminal residue" evidence="2">
    <location>
        <position position="1"/>
    </location>
</feature>
<feature type="transmembrane region" description="Helical" evidence="1">
    <location>
        <begin position="57"/>
        <end position="78"/>
    </location>
</feature>
<evidence type="ECO:0000256" key="1">
    <source>
        <dbReference type="SAM" id="Phobius"/>
    </source>
</evidence>
<keyword evidence="1" id="KW-0472">Membrane</keyword>
<name>A0A8E0IKF7_LACPA</name>
<sequence length="99" mass="11470">RYTILQRVGLSLREVRATINSQLLMLFYLPLLVAGIHVGFALPFIQRIMILFGLPNWQFFLTVSLITLGIFAIIYVLMYKLTGNVYYRIVSRRQATSRS</sequence>
<proteinExistence type="predicted"/>
<keyword evidence="1" id="KW-0812">Transmembrane</keyword>
<dbReference type="PANTHER" id="PTHR46795:SF3">
    <property type="entry name" value="ABC TRANSPORTER PERMEASE"/>
    <property type="match status" value="1"/>
</dbReference>
<dbReference type="Proteomes" id="UP000014249">
    <property type="component" value="Unassembled WGS sequence"/>
</dbReference>
<accession>A0A8E0IKF7</accession>
<gene>
    <name evidence="2" type="ORF">Lpp77_07930</name>
</gene>
<organism evidence="2 3">
    <name type="scientific">Lacticaseibacillus paracasei subsp. paracasei CNCM I-4270</name>
    <dbReference type="NCBI Taxonomy" id="1256202"/>
    <lineage>
        <taxon>Bacteria</taxon>
        <taxon>Bacillati</taxon>
        <taxon>Bacillota</taxon>
        <taxon>Bacilli</taxon>
        <taxon>Lactobacillales</taxon>
        <taxon>Lactobacillaceae</taxon>
        <taxon>Lacticaseibacillus</taxon>
    </lineage>
</organism>
<protein>
    <submittedName>
        <fullName evidence="2">ABC transporter permease</fullName>
    </submittedName>
</protein>